<dbReference type="PROSITE" id="PS50949">
    <property type="entry name" value="HTH_GNTR"/>
    <property type="match status" value="1"/>
</dbReference>
<proteinExistence type="inferred from homology"/>
<dbReference type="InterPro" id="IPR004839">
    <property type="entry name" value="Aminotransferase_I/II_large"/>
</dbReference>
<dbReference type="Pfam" id="PF00392">
    <property type="entry name" value="GntR"/>
    <property type="match status" value="1"/>
</dbReference>
<dbReference type="InterPro" id="IPR015424">
    <property type="entry name" value="PyrdxlP-dep_Trfase"/>
</dbReference>
<dbReference type="CDD" id="cd00609">
    <property type="entry name" value="AAT_like"/>
    <property type="match status" value="1"/>
</dbReference>
<dbReference type="Proteomes" id="UP000602647">
    <property type="component" value="Unassembled WGS sequence"/>
</dbReference>
<dbReference type="GO" id="GO:0003677">
    <property type="term" value="F:DNA binding"/>
    <property type="evidence" value="ECO:0007669"/>
    <property type="project" value="UniProtKB-KW"/>
</dbReference>
<evidence type="ECO:0000313" key="8">
    <source>
        <dbReference type="Proteomes" id="UP000602647"/>
    </source>
</evidence>
<dbReference type="InterPro" id="IPR000524">
    <property type="entry name" value="Tscrpt_reg_HTH_GntR"/>
</dbReference>
<organism evidence="7 8">
    <name type="scientific">Zhenpiania hominis</name>
    <dbReference type="NCBI Taxonomy" id="2763644"/>
    <lineage>
        <taxon>Bacteria</taxon>
        <taxon>Bacillati</taxon>
        <taxon>Bacillota</taxon>
        <taxon>Clostridia</taxon>
        <taxon>Peptostreptococcales</taxon>
        <taxon>Anaerovoracaceae</taxon>
        <taxon>Zhenpiania</taxon>
    </lineage>
</organism>
<dbReference type="Pfam" id="PF00155">
    <property type="entry name" value="Aminotran_1_2"/>
    <property type="match status" value="1"/>
</dbReference>
<dbReference type="Gene3D" id="3.40.640.10">
    <property type="entry name" value="Type I PLP-dependent aspartate aminotransferase-like (Major domain)"/>
    <property type="match status" value="1"/>
</dbReference>
<dbReference type="Gene3D" id="3.90.1150.10">
    <property type="entry name" value="Aspartate Aminotransferase, domain 1"/>
    <property type="match status" value="1"/>
</dbReference>
<evidence type="ECO:0000313" key="7">
    <source>
        <dbReference type="EMBL" id="MBC6680916.1"/>
    </source>
</evidence>
<dbReference type="GO" id="GO:0030170">
    <property type="term" value="F:pyridoxal phosphate binding"/>
    <property type="evidence" value="ECO:0007669"/>
    <property type="project" value="InterPro"/>
</dbReference>
<dbReference type="InterPro" id="IPR051446">
    <property type="entry name" value="HTH_trans_reg/aminotransferase"/>
</dbReference>
<accession>A0A923NMZ3</accession>
<dbReference type="PANTHER" id="PTHR46577">
    <property type="entry name" value="HTH-TYPE TRANSCRIPTIONAL REGULATORY PROTEIN GABR"/>
    <property type="match status" value="1"/>
</dbReference>
<evidence type="ECO:0000256" key="1">
    <source>
        <dbReference type="ARBA" id="ARBA00005384"/>
    </source>
</evidence>
<feature type="domain" description="HTH gntR-type" evidence="6">
    <location>
        <begin position="11"/>
        <end position="79"/>
    </location>
</feature>
<dbReference type="EMBL" id="JACRYT010000021">
    <property type="protein sequence ID" value="MBC6680916.1"/>
    <property type="molecule type" value="Genomic_DNA"/>
</dbReference>
<dbReference type="InterPro" id="IPR036390">
    <property type="entry name" value="WH_DNA-bd_sf"/>
</dbReference>
<keyword evidence="3" id="KW-0805">Transcription regulation</keyword>
<dbReference type="AlphaFoldDB" id="A0A923NMZ3"/>
<dbReference type="SUPFAM" id="SSF46785">
    <property type="entry name" value="Winged helix' DNA-binding domain"/>
    <property type="match status" value="1"/>
</dbReference>
<sequence>MNLKIDRALKTPVYIQIRSQLKEQILSGRLSDGYALPSERTLAKDLGVHRNTVVRAYNELKADGLLSSYQGVGYRVACRQETGRNGQRKKAVNWQGLIKKEYRELQSAFEDYVSKPQTESRVSFAAGMAAGEVYSAKEIADCLARIISAGDRPSYFYTPYQGDPALRQEIAGFMRTKGILANPGQIQIFSENNQALDFLVTILLSPGDKVFTEESNSPDVYRAIELAGGKVIPIPMDEEGMICENLGPLIETHKPRFIYVNSSYHNPTGIGMSMERKKRLLELSYQYRVPLIEEDEASELFFEGDRIPSLKSMDPGENVIYMYSFSLTMVPGVGISFLIAPREIIKSLSNLVSVRLVTLEWMPQHLACQFLKEGTYVRKLEDFRRIYKEKRDRMCRCLQEISGSVPLSFRKPRGGVYLWVRLPSAVDISRLRKEAEKQGVSFLTGELFFPDQNPRGNYIRLNYSYASERQIEKGMGILKECMQKIQKESDLFDKPL</sequence>
<dbReference type="Gene3D" id="1.10.10.10">
    <property type="entry name" value="Winged helix-like DNA-binding domain superfamily/Winged helix DNA-binding domain"/>
    <property type="match status" value="1"/>
</dbReference>
<dbReference type="PANTHER" id="PTHR46577:SF2">
    <property type="entry name" value="TRANSCRIPTIONAL REGULATORY PROTEIN"/>
    <property type="match status" value="1"/>
</dbReference>
<dbReference type="GO" id="GO:0003700">
    <property type="term" value="F:DNA-binding transcription factor activity"/>
    <property type="evidence" value="ECO:0007669"/>
    <property type="project" value="InterPro"/>
</dbReference>
<keyword evidence="8" id="KW-1185">Reference proteome</keyword>
<evidence type="ECO:0000256" key="5">
    <source>
        <dbReference type="ARBA" id="ARBA00023163"/>
    </source>
</evidence>
<dbReference type="InterPro" id="IPR036388">
    <property type="entry name" value="WH-like_DNA-bd_sf"/>
</dbReference>
<evidence type="ECO:0000256" key="3">
    <source>
        <dbReference type="ARBA" id="ARBA00023015"/>
    </source>
</evidence>
<dbReference type="GO" id="GO:0008483">
    <property type="term" value="F:transaminase activity"/>
    <property type="evidence" value="ECO:0007669"/>
    <property type="project" value="UniProtKB-KW"/>
</dbReference>
<keyword evidence="4" id="KW-0238">DNA-binding</keyword>
<evidence type="ECO:0000259" key="6">
    <source>
        <dbReference type="PROSITE" id="PS50949"/>
    </source>
</evidence>
<dbReference type="SUPFAM" id="SSF53383">
    <property type="entry name" value="PLP-dependent transferases"/>
    <property type="match status" value="1"/>
</dbReference>
<keyword evidence="7" id="KW-0808">Transferase</keyword>
<keyword evidence="5" id="KW-0804">Transcription</keyword>
<keyword evidence="2" id="KW-0663">Pyridoxal phosphate</keyword>
<keyword evidence="7" id="KW-0032">Aminotransferase</keyword>
<reference evidence="7" key="1">
    <citation type="submission" date="2020-08" db="EMBL/GenBank/DDBJ databases">
        <title>Genome public.</title>
        <authorList>
            <person name="Liu C."/>
            <person name="Sun Q."/>
        </authorList>
    </citation>
    <scope>NUCLEOTIDE SEQUENCE</scope>
    <source>
        <strain evidence="7">BX12</strain>
    </source>
</reference>
<dbReference type="RefSeq" id="WP_187304011.1">
    <property type="nucleotide sequence ID" value="NZ_JACRYT010000021.1"/>
</dbReference>
<evidence type="ECO:0000256" key="2">
    <source>
        <dbReference type="ARBA" id="ARBA00022898"/>
    </source>
</evidence>
<protein>
    <submittedName>
        <fullName evidence="7">PLP-dependent aminotransferase family protein</fullName>
    </submittedName>
</protein>
<dbReference type="CDD" id="cd07377">
    <property type="entry name" value="WHTH_GntR"/>
    <property type="match status" value="1"/>
</dbReference>
<comment type="similarity">
    <text evidence="1">In the C-terminal section; belongs to the class-I pyridoxal-phosphate-dependent aminotransferase family.</text>
</comment>
<dbReference type="PRINTS" id="PR00035">
    <property type="entry name" value="HTHGNTR"/>
</dbReference>
<dbReference type="InterPro" id="IPR015421">
    <property type="entry name" value="PyrdxlP-dep_Trfase_major"/>
</dbReference>
<gene>
    <name evidence="7" type="ORF">H9L42_13905</name>
</gene>
<evidence type="ECO:0000256" key="4">
    <source>
        <dbReference type="ARBA" id="ARBA00023125"/>
    </source>
</evidence>
<comment type="caution">
    <text evidence="7">The sequence shown here is derived from an EMBL/GenBank/DDBJ whole genome shotgun (WGS) entry which is preliminary data.</text>
</comment>
<name>A0A923NMZ3_9FIRM</name>
<dbReference type="InterPro" id="IPR015422">
    <property type="entry name" value="PyrdxlP-dep_Trfase_small"/>
</dbReference>
<dbReference type="SMART" id="SM00345">
    <property type="entry name" value="HTH_GNTR"/>
    <property type="match status" value="1"/>
</dbReference>